<feature type="active site" description="Proton donor" evidence="4">
    <location>
        <position position="138"/>
    </location>
</feature>
<accession>A0A1U7I096</accession>
<dbReference type="InterPro" id="IPR041338">
    <property type="entry name" value="OSBS_N"/>
</dbReference>
<dbReference type="NCBIfam" id="NF002739">
    <property type="entry name" value="PRK02714.1"/>
    <property type="match status" value="1"/>
</dbReference>
<protein>
    <recommendedName>
        <fullName evidence="4 5">o-succinylbenzoate synthase</fullName>
        <shortName evidence="4">OSB synthase</shortName>
        <shortName evidence="4">OSBS</shortName>
        <ecNumber evidence="4 5">4.2.1.113</ecNumber>
    </recommendedName>
    <alternativeName>
        <fullName evidence="4">4-(2'-carboxyphenyl)-4-oxybutyric acid synthase</fullName>
    </alternativeName>
    <alternativeName>
        <fullName evidence="4">o-succinylbenzoic acid synthase</fullName>
    </alternativeName>
</protein>
<dbReference type="UniPathway" id="UPA01057">
    <property type="reaction ID" value="UER00165"/>
</dbReference>
<comment type="pathway">
    <text evidence="4">Cofactor biosynthesis; phylloquinone biosynthesis.</text>
</comment>
<feature type="domain" description="Mandelate racemase/muconate lactonizing enzyme C-terminal" evidence="6">
    <location>
        <begin position="117"/>
        <end position="221"/>
    </location>
</feature>
<dbReference type="STRING" id="247279.NIES1031_01605"/>
<evidence type="ECO:0000313" key="7">
    <source>
        <dbReference type="EMBL" id="OKH29303.1"/>
    </source>
</evidence>
<dbReference type="InterPro" id="IPR029017">
    <property type="entry name" value="Enolase-like_N"/>
</dbReference>
<gene>
    <name evidence="4" type="primary">menC</name>
    <name evidence="7" type="ORF">NIES1031_01605</name>
</gene>
<keyword evidence="2 4" id="KW-0460">Magnesium</keyword>
<feature type="active site" description="Proton acceptor" evidence="4">
    <location>
        <position position="249"/>
    </location>
</feature>
<proteinExistence type="inferred from homology"/>
<comment type="function">
    <text evidence="4">Converts 2-succinyl-6-hydroxy-2,4-cyclohexadiene-1-carboxylate (SHCHC) to 2-succinylbenzoate (OSB).</text>
</comment>
<dbReference type="InterPro" id="IPR010196">
    <property type="entry name" value="OSB_synthase_MenC1"/>
</dbReference>
<evidence type="ECO:0000256" key="2">
    <source>
        <dbReference type="ARBA" id="ARBA00022842"/>
    </source>
</evidence>
<dbReference type="SUPFAM" id="SSF51604">
    <property type="entry name" value="Enolase C-terminal domain-like"/>
    <property type="match status" value="1"/>
</dbReference>
<evidence type="ECO:0000256" key="3">
    <source>
        <dbReference type="ARBA" id="ARBA00023239"/>
    </source>
</evidence>
<dbReference type="Proteomes" id="UP000185984">
    <property type="component" value="Unassembled WGS sequence"/>
</dbReference>
<keyword evidence="3 4" id="KW-0456">Lyase</keyword>
<comment type="pathway">
    <text evidence="4">Quinol/quinone metabolism; 1,4-dihydroxy-2-naphthoate biosynthesis; 1,4-dihydroxy-2-naphthoate from chorismate: step 4/7.</text>
</comment>
<dbReference type="SFLD" id="SFLDS00001">
    <property type="entry name" value="Enolase"/>
    <property type="match status" value="1"/>
</dbReference>
<comment type="cofactor">
    <cofactor evidence="4">
        <name>a divalent metal cation</name>
        <dbReference type="ChEBI" id="CHEBI:60240"/>
    </cofactor>
</comment>
<dbReference type="RefSeq" id="WP_073547780.1">
    <property type="nucleotide sequence ID" value="NZ_CAWMVK010000001.1"/>
</dbReference>
<dbReference type="InterPro" id="IPR036849">
    <property type="entry name" value="Enolase-like_C_sf"/>
</dbReference>
<dbReference type="GO" id="GO:0043748">
    <property type="term" value="F:O-succinylbenzoate synthase activity"/>
    <property type="evidence" value="ECO:0007669"/>
    <property type="project" value="UniProtKB-EC"/>
</dbReference>
<feature type="binding site" evidence="4">
    <location>
        <position position="166"/>
    </location>
    <ligand>
        <name>Mg(2+)</name>
        <dbReference type="ChEBI" id="CHEBI:18420"/>
    </ligand>
</feature>
<dbReference type="Pfam" id="PF13378">
    <property type="entry name" value="MR_MLE_C"/>
    <property type="match status" value="1"/>
</dbReference>
<keyword evidence="1 4" id="KW-0479">Metal-binding</keyword>
<evidence type="ECO:0000256" key="1">
    <source>
        <dbReference type="ARBA" id="ARBA00022723"/>
    </source>
</evidence>
<dbReference type="Gene3D" id="3.20.20.120">
    <property type="entry name" value="Enolase-like C-terminal domain"/>
    <property type="match status" value="1"/>
</dbReference>
<reference evidence="7 8" key="1">
    <citation type="submission" date="2016-11" db="EMBL/GenBank/DDBJ databases">
        <title>Draft Genome Sequences of Nine Cyanobacterial Strains from Diverse Habitats.</title>
        <authorList>
            <person name="Zhu T."/>
            <person name="Hou S."/>
            <person name="Lu X."/>
            <person name="Hess W.R."/>
        </authorList>
    </citation>
    <scope>NUCLEOTIDE SEQUENCE [LARGE SCALE GENOMIC DNA]</scope>
    <source>
        <strain evidence="7 8">5.2 s.c.1</strain>
    </source>
</reference>
<evidence type="ECO:0000313" key="8">
    <source>
        <dbReference type="Proteomes" id="UP000185984"/>
    </source>
</evidence>
<dbReference type="AlphaFoldDB" id="A0A1U7I096"/>
<feature type="binding site" evidence="4">
    <location>
        <position position="200"/>
    </location>
    <ligand>
        <name>Mg(2+)</name>
        <dbReference type="ChEBI" id="CHEBI:18420"/>
    </ligand>
</feature>
<dbReference type="InterPro" id="IPR013342">
    <property type="entry name" value="Mandelate_racemase_C"/>
</dbReference>
<dbReference type="SUPFAM" id="SSF54826">
    <property type="entry name" value="Enolase N-terminal domain-like"/>
    <property type="match status" value="1"/>
</dbReference>
<dbReference type="Pfam" id="PF21508">
    <property type="entry name" value="MenC_N"/>
    <property type="match status" value="1"/>
</dbReference>
<sequence length="322" mass="36305">MEIATYQLEFRRYQRQFQSPLHTSHGIWKVREGIILRFTDATGKVDYGEIAPISWFGSETIEQAWAFCCQLPPKVTQEMIDSIPDTLPACQFGFESVLEEVGDGKPSLTYSGLLPAGEAALGAWEKLWEKGYRTFKWKIGVGAIAEELKIFAKLMQLPVSAKLRLDANGGLSYDQAQLWLQTCDRFAENPAGTVEVEYLEQPLAVEEFAAMLELSRCYSCAIALDESVATLKQLQECYHKGWRGIFIIKPAIAGFPSRLRQFCREYQIDAVFSSVFETEIGKSAALKLARELSSPNRTVGFGVDHLLAPEDSQWLERLWSTH</sequence>
<dbReference type="InterPro" id="IPR029065">
    <property type="entry name" value="Enolase_C-like"/>
</dbReference>
<feature type="binding site" evidence="4">
    <location>
        <position position="225"/>
    </location>
    <ligand>
        <name>Mg(2+)</name>
        <dbReference type="ChEBI" id="CHEBI:18420"/>
    </ligand>
</feature>
<organism evidence="7 8">
    <name type="scientific">Chroogloeocystis siderophila 5.2 s.c.1</name>
    <dbReference type="NCBI Taxonomy" id="247279"/>
    <lineage>
        <taxon>Bacteria</taxon>
        <taxon>Bacillati</taxon>
        <taxon>Cyanobacteriota</taxon>
        <taxon>Cyanophyceae</taxon>
        <taxon>Oscillatoriophycideae</taxon>
        <taxon>Chroococcales</taxon>
        <taxon>Chroococcaceae</taxon>
        <taxon>Chroogloeocystis</taxon>
    </lineage>
</organism>
<dbReference type="Gene3D" id="3.30.390.10">
    <property type="entry name" value="Enolase-like, N-terminal domain"/>
    <property type="match status" value="1"/>
</dbReference>
<comment type="caution">
    <text evidence="7">The sequence shown here is derived from an EMBL/GenBank/DDBJ whole genome shotgun (WGS) entry which is preliminary data.</text>
</comment>
<dbReference type="NCBIfam" id="TIGR01927">
    <property type="entry name" value="menC_gam_Gplu"/>
    <property type="match status" value="1"/>
</dbReference>
<dbReference type="GO" id="GO:0009234">
    <property type="term" value="P:menaquinone biosynthetic process"/>
    <property type="evidence" value="ECO:0007669"/>
    <property type="project" value="UniProtKB-UniRule"/>
</dbReference>
<name>A0A1U7I096_9CHRO</name>
<evidence type="ECO:0000259" key="6">
    <source>
        <dbReference type="SMART" id="SM00922"/>
    </source>
</evidence>
<dbReference type="GO" id="GO:0042372">
    <property type="term" value="P:phylloquinone biosynthetic process"/>
    <property type="evidence" value="ECO:0007669"/>
    <property type="project" value="UniProtKB-UniRule"/>
</dbReference>
<dbReference type="EMBL" id="MRCC01000001">
    <property type="protein sequence ID" value="OKH29303.1"/>
    <property type="molecule type" value="Genomic_DNA"/>
</dbReference>
<dbReference type="EC" id="4.2.1.113" evidence="4 5"/>
<dbReference type="SMART" id="SM00922">
    <property type="entry name" value="MR_MLE"/>
    <property type="match status" value="1"/>
</dbReference>
<comment type="catalytic activity">
    <reaction evidence="4">
        <text>(1R,6R)-6-hydroxy-2-succinyl-cyclohexa-2,4-diene-1-carboxylate = 2-succinylbenzoate + H2O</text>
        <dbReference type="Rhea" id="RHEA:10196"/>
        <dbReference type="ChEBI" id="CHEBI:15377"/>
        <dbReference type="ChEBI" id="CHEBI:18325"/>
        <dbReference type="ChEBI" id="CHEBI:58689"/>
        <dbReference type="EC" id="4.2.1.113"/>
    </reaction>
</comment>
<dbReference type="GO" id="GO:0000287">
    <property type="term" value="F:magnesium ion binding"/>
    <property type="evidence" value="ECO:0007669"/>
    <property type="project" value="UniProtKB-UniRule"/>
</dbReference>
<comment type="similarity">
    <text evidence="4">Belongs to the mandelate racemase/muconate lactonizing enzyme family. MenC type 1 subfamily.</text>
</comment>
<evidence type="ECO:0000256" key="4">
    <source>
        <dbReference type="HAMAP-Rule" id="MF_00470"/>
    </source>
</evidence>
<dbReference type="SFLD" id="SFLDG00180">
    <property type="entry name" value="muconate_cycloisomerase"/>
    <property type="match status" value="1"/>
</dbReference>
<dbReference type="PANTHER" id="PTHR48073">
    <property type="entry name" value="O-SUCCINYLBENZOATE SYNTHASE-RELATED"/>
    <property type="match status" value="1"/>
</dbReference>
<dbReference type="HAMAP" id="MF_00470">
    <property type="entry name" value="MenC_1"/>
    <property type="match status" value="1"/>
</dbReference>
<keyword evidence="8" id="KW-1185">Reference proteome</keyword>
<evidence type="ECO:0000256" key="5">
    <source>
        <dbReference type="NCBIfam" id="TIGR01927"/>
    </source>
</evidence>
<dbReference type="CDD" id="cd03320">
    <property type="entry name" value="OSBS"/>
    <property type="match status" value="1"/>
</dbReference>
<dbReference type="OrthoDB" id="9802699at2"/>
<dbReference type="UniPathway" id="UPA00995"/>
<dbReference type="SFLD" id="SFLDF00009">
    <property type="entry name" value="o-succinylbenzoate_synthase"/>
    <property type="match status" value="1"/>
</dbReference>
<dbReference type="PANTHER" id="PTHR48073:SF6">
    <property type="entry name" value="PROTEIN PHYLLO, CHLOROPLASTIC-LIKE"/>
    <property type="match status" value="1"/>
</dbReference>